<sequence length="255" mass="28349">MRMCRVSWTVVATRGARPCRRFSSAPGGETLSERNQRHAMYMLSLALGTLGVSYASVPLYKVFCQATGFGGTTQRAEDNRLEDLTPAEDGRVLKITFTADVSDEMPWRFKPQQRSIKVVPGETALAFYKASNSTKTAITGVATYNVFPPKAGLYFNKIQCFCFEEQRLRPGDEIDMPVFFFIDKDILKDKSMGNVNHITLSYTFFKTGDDSEAIETEESREYRVEKGGPEDQHRAIAPGARGQAIGGNVATSPTR</sequence>
<dbReference type="SUPFAM" id="SSF110111">
    <property type="entry name" value="Ctag/Cox11"/>
    <property type="match status" value="1"/>
</dbReference>
<dbReference type="Gene3D" id="2.60.370.10">
    <property type="entry name" value="Ctag/Cox11"/>
    <property type="match status" value="1"/>
</dbReference>
<dbReference type="InterPro" id="IPR007533">
    <property type="entry name" value="Cyt_c_oxidase_assmbl_CtaG"/>
</dbReference>
<dbReference type="EMBL" id="HBHJ01028347">
    <property type="protein sequence ID" value="CAD9707775.1"/>
    <property type="molecule type" value="Transcribed_RNA"/>
</dbReference>
<dbReference type="HAMAP" id="MF_00155">
    <property type="entry name" value="CtaG"/>
    <property type="match status" value="1"/>
</dbReference>
<dbReference type="FunFam" id="2.60.370.10:FF:000001">
    <property type="entry name" value="COX11 cytochrome c oxidase assembly homolog"/>
    <property type="match status" value="1"/>
</dbReference>
<feature type="compositionally biased region" description="Basic and acidic residues" evidence="6">
    <location>
        <begin position="217"/>
        <end position="234"/>
    </location>
</feature>
<dbReference type="GO" id="GO:0005743">
    <property type="term" value="C:mitochondrial inner membrane"/>
    <property type="evidence" value="ECO:0007669"/>
    <property type="project" value="UniProtKB-SubCell"/>
</dbReference>
<dbReference type="InterPro" id="IPR023471">
    <property type="entry name" value="CtaG/Cox11_dom_sf"/>
</dbReference>
<protein>
    <submittedName>
        <fullName evidence="8">Uncharacterized protein</fullName>
    </submittedName>
</protein>
<dbReference type="PANTHER" id="PTHR21320:SF3">
    <property type="entry name" value="CYTOCHROME C OXIDASE ASSEMBLY PROTEIN COX11, MITOCHONDRIAL-RELATED"/>
    <property type="match status" value="1"/>
</dbReference>
<dbReference type="AlphaFoldDB" id="A0A6U1C7J0"/>
<comment type="subcellular location">
    <subcellularLocation>
        <location evidence="2">Mitochondrion inner membrane</location>
        <topology evidence="2">Single-pass membrane protein</topology>
        <orientation evidence="2">Intermembrane side</orientation>
    </subcellularLocation>
</comment>
<evidence type="ECO:0000256" key="2">
    <source>
        <dbReference type="ARBA" id="ARBA00004243"/>
    </source>
</evidence>
<feature type="transmembrane region" description="Helical" evidence="7">
    <location>
        <begin position="39"/>
        <end position="57"/>
    </location>
</feature>
<gene>
    <name evidence="8" type="ORF">RMAR1173_LOCUS18765</name>
    <name evidence="9" type="ORF">RMAR1173_LOCUS18766</name>
</gene>
<dbReference type="NCBIfam" id="NF003465">
    <property type="entry name" value="PRK05089.1"/>
    <property type="match status" value="1"/>
</dbReference>
<evidence type="ECO:0000256" key="1">
    <source>
        <dbReference type="ARBA" id="ARBA00004007"/>
    </source>
</evidence>
<keyword evidence="5 7" id="KW-0472">Membrane</keyword>
<dbReference type="PANTHER" id="PTHR21320">
    <property type="entry name" value="CYTOCHROME C OXIDASE ASSEMBLY PROTEIN COX11-RELATED"/>
    <property type="match status" value="1"/>
</dbReference>
<evidence type="ECO:0000313" key="8">
    <source>
        <dbReference type="EMBL" id="CAD9707774.1"/>
    </source>
</evidence>
<dbReference type="Pfam" id="PF04442">
    <property type="entry name" value="CtaG_Cox11"/>
    <property type="match status" value="1"/>
</dbReference>
<organism evidence="8">
    <name type="scientific">Rhizochromulina marina</name>
    <dbReference type="NCBI Taxonomy" id="1034831"/>
    <lineage>
        <taxon>Eukaryota</taxon>
        <taxon>Sar</taxon>
        <taxon>Stramenopiles</taxon>
        <taxon>Ochrophyta</taxon>
        <taxon>Dictyochophyceae</taxon>
        <taxon>Rhizochromulinales</taxon>
        <taxon>Rhizochromulina</taxon>
    </lineage>
</organism>
<dbReference type="EMBL" id="HBHJ01028346">
    <property type="protein sequence ID" value="CAD9707774.1"/>
    <property type="molecule type" value="Transcribed_RNA"/>
</dbReference>
<name>A0A6U1C7J0_9STRA</name>
<accession>A0A6U1C7J0</accession>
<evidence type="ECO:0000256" key="3">
    <source>
        <dbReference type="ARBA" id="ARBA00022692"/>
    </source>
</evidence>
<evidence type="ECO:0000256" key="4">
    <source>
        <dbReference type="ARBA" id="ARBA00022989"/>
    </source>
</evidence>
<evidence type="ECO:0000256" key="6">
    <source>
        <dbReference type="SAM" id="MobiDB-lite"/>
    </source>
</evidence>
<reference evidence="8" key="1">
    <citation type="submission" date="2021-01" db="EMBL/GenBank/DDBJ databases">
        <authorList>
            <person name="Corre E."/>
            <person name="Pelletier E."/>
            <person name="Niang G."/>
            <person name="Scheremetjew M."/>
            <person name="Finn R."/>
            <person name="Kale V."/>
            <person name="Holt S."/>
            <person name="Cochrane G."/>
            <person name="Meng A."/>
            <person name="Brown T."/>
            <person name="Cohen L."/>
        </authorList>
    </citation>
    <scope>NUCLEOTIDE SEQUENCE</scope>
    <source>
        <strain evidence="8">CCMP1243</strain>
    </source>
</reference>
<comment type="function">
    <text evidence="1">Exerts its effect at some terminal stage of cytochrome c oxidase synthesis, probably by being involved in the insertion of the copper B into subunit I.</text>
</comment>
<feature type="region of interest" description="Disordered" evidence="6">
    <location>
        <begin position="215"/>
        <end position="255"/>
    </location>
</feature>
<proteinExistence type="inferred from homology"/>
<evidence type="ECO:0000256" key="5">
    <source>
        <dbReference type="ARBA" id="ARBA00023136"/>
    </source>
</evidence>
<evidence type="ECO:0000313" key="9">
    <source>
        <dbReference type="EMBL" id="CAD9707775.1"/>
    </source>
</evidence>
<keyword evidence="3 7" id="KW-0812">Transmembrane</keyword>
<dbReference type="GO" id="GO:0005507">
    <property type="term" value="F:copper ion binding"/>
    <property type="evidence" value="ECO:0007669"/>
    <property type="project" value="InterPro"/>
</dbReference>
<evidence type="ECO:0000256" key="7">
    <source>
        <dbReference type="SAM" id="Phobius"/>
    </source>
</evidence>
<keyword evidence="4 7" id="KW-1133">Transmembrane helix</keyword>